<geneLocation type="mitochondrion" evidence="1"/>
<organism evidence="1">
    <name type="scientific">Utricularia reniformis</name>
    <dbReference type="NCBI Taxonomy" id="192314"/>
    <lineage>
        <taxon>Eukaryota</taxon>
        <taxon>Viridiplantae</taxon>
        <taxon>Streptophyta</taxon>
        <taxon>Embryophyta</taxon>
        <taxon>Tracheophyta</taxon>
        <taxon>Spermatophyta</taxon>
        <taxon>Magnoliopsida</taxon>
        <taxon>eudicotyledons</taxon>
        <taxon>Gunneridae</taxon>
        <taxon>Pentapetalae</taxon>
        <taxon>asterids</taxon>
        <taxon>lamiids</taxon>
        <taxon>Lamiales</taxon>
        <taxon>Lentibulariaceae</taxon>
        <taxon>Utricularia</taxon>
    </lineage>
</organism>
<keyword evidence="1" id="KW-0496">Mitochondrion</keyword>
<evidence type="ECO:0000313" key="1">
    <source>
        <dbReference type="EMBL" id="ART30555.1"/>
    </source>
</evidence>
<sequence>MAVAISIHLTVLREYLSSLPGNPMHMIQERRVPPLETEISRVARSGSICYVHSSPGGLCYGPPKYIIRTN</sequence>
<dbReference type="EMBL" id="KY774314">
    <property type="protein sequence ID" value="ART30555.1"/>
    <property type="molecule type" value="Genomic_DNA"/>
</dbReference>
<accession>A0A1Y0AZF0</accession>
<gene>
    <name evidence="1" type="ORF">AEK19_MT0279</name>
</gene>
<name>A0A1Y0AZF0_9LAMI</name>
<reference evidence="1" key="1">
    <citation type="submission" date="2017-03" db="EMBL/GenBank/DDBJ databases">
        <title>The mitochondrial genome of the carnivorous plant Utricularia reniformis (Lentibulariaceae): structure, comparative analysis and evolutionary landmarks.</title>
        <authorList>
            <person name="Silva S.R."/>
            <person name="Alvarenga D.O."/>
            <person name="Michael T.P."/>
            <person name="Miranda V.F.O."/>
            <person name="Varani A.M."/>
        </authorList>
    </citation>
    <scope>NUCLEOTIDE SEQUENCE</scope>
</reference>
<protein>
    <submittedName>
        <fullName evidence="1">Uncharacterized protein</fullName>
    </submittedName>
</protein>
<proteinExistence type="predicted"/>
<dbReference type="AlphaFoldDB" id="A0A1Y0AZF0"/>